<name>A0A6A4TNA2_SCOMX</name>
<protein>
    <submittedName>
        <fullName evidence="1">Uncharacterized protein</fullName>
    </submittedName>
</protein>
<dbReference type="Proteomes" id="UP000438429">
    <property type="component" value="Unassembled WGS sequence"/>
</dbReference>
<accession>A0A6A4TNA2</accession>
<evidence type="ECO:0000313" key="2">
    <source>
        <dbReference type="Proteomes" id="UP000438429"/>
    </source>
</evidence>
<organism evidence="1 2">
    <name type="scientific">Scophthalmus maximus</name>
    <name type="common">Turbot</name>
    <name type="synonym">Psetta maxima</name>
    <dbReference type="NCBI Taxonomy" id="52904"/>
    <lineage>
        <taxon>Eukaryota</taxon>
        <taxon>Metazoa</taxon>
        <taxon>Chordata</taxon>
        <taxon>Craniata</taxon>
        <taxon>Vertebrata</taxon>
        <taxon>Euteleostomi</taxon>
        <taxon>Actinopterygii</taxon>
        <taxon>Neopterygii</taxon>
        <taxon>Teleostei</taxon>
        <taxon>Neoteleostei</taxon>
        <taxon>Acanthomorphata</taxon>
        <taxon>Carangaria</taxon>
        <taxon>Pleuronectiformes</taxon>
        <taxon>Pleuronectoidei</taxon>
        <taxon>Scophthalmidae</taxon>
        <taxon>Scophthalmus</taxon>
    </lineage>
</organism>
<gene>
    <name evidence="1" type="ORF">F2P81_004809</name>
</gene>
<sequence>MSKFQMRSNNASRTNPNLIPAVLSSQYVVKTTSGASISIFQAAVHSYQFCPCGKRFQYLTSLTYCKMYSDLNLIGFPRWINYDLHNLGEQLLPDHKETKVGLAKFTV</sequence>
<dbReference type="EMBL" id="VEVO01000004">
    <property type="protein sequence ID" value="KAF0043472.1"/>
    <property type="molecule type" value="Genomic_DNA"/>
</dbReference>
<reference evidence="1 2" key="1">
    <citation type="submission" date="2019-06" db="EMBL/GenBank/DDBJ databases">
        <title>Draft genomes of female and male turbot (Scophthalmus maximus).</title>
        <authorList>
            <person name="Xu H."/>
            <person name="Xu X.-W."/>
            <person name="Shao C."/>
            <person name="Chen S."/>
        </authorList>
    </citation>
    <scope>NUCLEOTIDE SEQUENCE [LARGE SCALE GENOMIC DNA]</scope>
    <source>
        <strain evidence="1">Ysfricsl-2016a</strain>
        <tissue evidence="1">Blood</tissue>
    </source>
</reference>
<dbReference type="AlphaFoldDB" id="A0A6A4TNA2"/>
<proteinExistence type="predicted"/>
<comment type="caution">
    <text evidence="1">The sequence shown here is derived from an EMBL/GenBank/DDBJ whole genome shotgun (WGS) entry which is preliminary data.</text>
</comment>
<evidence type="ECO:0000313" key="1">
    <source>
        <dbReference type="EMBL" id="KAF0043472.1"/>
    </source>
</evidence>